<name>A0A098VSQ8_9MICR</name>
<dbReference type="Proteomes" id="UP000029725">
    <property type="component" value="Unassembled WGS sequence"/>
</dbReference>
<keyword evidence="3" id="KW-1185">Reference proteome</keyword>
<dbReference type="HOGENOM" id="CLU_855515_0_0_1"/>
<proteinExistence type="predicted"/>
<dbReference type="AlphaFoldDB" id="A0A098VSQ8"/>
<evidence type="ECO:0000313" key="3">
    <source>
        <dbReference type="Proteomes" id="UP000029725"/>
    </source>
</evidence>
<protein>
    <submittedName>
        <fullName evidence="2">Uncharacterized protein</fullName>
    </submittedName>
</protein>
<sequence length="325" mass="35544">MGKWTDKLYITHGEWAADFGGAKAAPRKYAEGYHLPFGCCNRSFSQLFGKGSAPGVQPMLDTITGLLYDKHAISSEISDSLTNETDATTEVSDQIIDGSHAPCQDKSTDKRGKSRFIPIKWEIDPVTHEPICPVSRRTLTDHLPIVAIRTSGWLYDAETIQQLNVSRRNFIDLVTGISFTSADIIRVITGVASVAKNQPQNISKLGNRQPLIAIAQSAKIPAASPSPSIDRIFRSIREKPSALQAECRKLGLEKMQLRHLPSNITITCPGAAPMPSRDVYAPPLSTRGTRGAVSASFTSTAMSIATRNEELVPRPEHPASKRTRR</sequence>
<feature type="compositionally biased region" description="Basic and acidic residues" evidence="1">
    <location>
        <begin position="307"/>
        <end position="319"/>
    </location>
</feature>
<dbReference type="GeneID" id="25259290"/>
<dbReference type="VEuPathDB" id="MicrosporidiaDB:DI09_26p140"/>
<reference evidence="2 3" key="1">
    <citation type="submission" date="2014-04" db="EMBL/GenBank/DDBJ databases">
        <title>A new species of microsporidia sheds light on the evolution of extreme parasitism.</title>
        <authorList>
            <person name="Haag K.L."/>
            <person name="James T.Y."/>
            <person name="Larsson R."/>
            <person name="Schaer T.M."/>
            <person name="Refardt D."/>
            <person name="Pombert J.-F."/>
            <person name="Ebert D."/>
        </authorList>
    </citation>
    <scope>NUCLEOTIDE SEQUENCE [LARGE SCALE GENOMIC DNA]</scope>
    <source>
        <strain evidence="2 3">UGP3</strain>
        <tissue evidence="2">Spores</tissue>
    </source>
</reference>
<evidence type="ECO:0000313" key="2">
    <source>
        <dbReference type="EMBL" id="KGG51814.1"/>
    </source>
</evidence>
<comment type="caution">
    <text evidence="2">The sequence shown here is derived from an EMBL/GenBank/DDBJ whole genome shotgun (WGS) entry which is preliminary data.</text>
</comment>
<organism evidence="2 3">
    <name type="scientific">Mitosporidium daphniae</name>
    <dbReference type="NCBI Taxonomy" id="1485682"/>
    <lineage>
        <taxon>Eukaryota</taxon>
        <taxon>Fungi</taxon>
        <taxon>Fungi incertae sedis</taxon>
        <taxon>Microsporidia</taxon>
        <taxon>Mitosporidium</taxon>
    </lineage>
</organism>
<dbReference type="EMBL" id="JMKJ01000188">
    <property type="protein sequence ID" value="KGG51814.1"/>
    <property type="molecule type" value="Genomic_DNA"/>
</dbReference>
<accession>A0A098VSQ8</accession>
<gene>
    <name evidence="2" type="ORF">DI09_26p140</name>
</gene>
<dbReference type="OrthoDB" id="407558at2759"/>
<dbReference type="RefSeq" id="XP_013238241.1">
    <property type="nucleotide sequence ID" value="XM_013382787.1"/>
</dbReference>
<feature type="region of interest" description="Disordered" evidence="1">
    <location>
        <begin position="306"/>
        <end position="325"/>
    </location>
</feature>
<evidence type="ECO:0000256" key="1">
    <source>
        <dbReference type="SAM" id="MobiDB-lite"/>
    </source>
</evidence>